<feature type="region of interest" description="Disordered" evidence="1">
    <location>
        <begin position="329"/>
        <end position="358"/>
    </location>
</feature>
<dbReference type="OrthoDB" id="8455292at2"/>
<dbReference type="EMBL" id="FNUY01000001">
    <property type="protein sequence ID" value="SEF63002.1"/>
    <property type="molecule type" value="Genomic_DNA"/>
</dbReference>
<protein>
    <submittedName>
        <fullName evidence="2">Uncharacterized conserved protein, DUF2336 family</fullName>
    </submittedName>
</protein>
<gene>
    <name evidence="2" type="ORF">SAMN04488115_101683</name>
</gene>
<name>A0A1H5TJE3_9HYPH</name>
<dbReference type="RefSeq" id="WP_103871019.1">
    <property type="nucleotide sequence ID" value="NZ_FNUY01000001.1"/>
</dbReference>
<sequence length="377" mass="39582">MPSRISAELAHLARLARDGGLDLSQVSLRVKADLLMSTPNPPAQDLAAFSEMAVALIPGIDDATAIILARKLAGWRHAPRPVLDALRARGGDVLTTLLRHGLPLSPDEVETLAETGDLQIAAALAGRADLTATTTLMLVELGDRTTDLSLIANMATPMPRGALDLLIARSRDDASYAQGLLARTELSNADLTPLFLEAGSERRLAMLDSLAALDSLGPSERRQPVSRDLFTGWLAMAGDDQDSAFGAIAAHLGAGSALSAAMASDRSRDLAALALIAAGATVEDATRFLIRLGDDAAHSVDRIFGLVALMRSVKPSIAYRAVMQIAGGPSHTAQRKGQHQPAMDPSGTAARVGPARTESHPALSDILDKIGMRREQG</sequence>
<evidence type="ECO:0000313" key="2">
    <source>
        <dbReference type="EMBL" id="SEF63002.1"/>
    </source>
</evidence>
<proteinExistence type="predicted"/>
<dbReference type="AlphaFoldDB" id="A0A1H5TJE3"/>
<keyword evidence="3" id="KW-1185">Reference proteome</keyword>
<dbReference type="Proteomes" id="UP000236743">
    <property type="component" value="Unassembled WGS sequence"/>
</dbReference>
<reference evidence="2 3" key="1">
    <citation type="submission" date="2016-10" db="EMBL/GenBank/DDBJ databases">
        <authorList>
            <person name="de Groot N.N."/>
        </authorList>
    </citation>
    <scope>NUCLEOTIDE SEQUENCE [LARGE SCALE GENOMIC DNA]</scope>
    <source>
        <strain evidence="2 3">DSM 26656</strain>
    </source>
</reference>
<organism evidence="2 3">
    <name type="scientific">Bosea lathyri</name>
    <dbReference type="NCBI Taxonomy" id="1036778"/>
    <lineage>
        <taxon>Bacteria</taxon>
        <taxon>Pseudomonadati</taxon>
        <taxon>Pseudomonadota</taxon>
        <taxon>Alphaproteobacteria</taxon>
        <taxon>Hyphomicrobiales</taxon>
        <taxon>Boseaceae</taxon>
        <taxon>Bosea</taxon>
    </lineage>
</organism>
<evidence type="ECO:0000256" key="1">
    <source>
        <dbReference type="SAM" id="MobiDB-lite"/>
    </source>
</evidence>
<evidence type="ECO:0000313" key="3">
    <source>
        <dbReference type="Proteomes" id="UP000236743"/>
    </source>
</evidence>
<accession>A0A1H5TJE3</accession>